<evidence type="ECO:0000256" key="1">
    <source>
        <dbReference type="ARBA" id="ARBA00009023"/>
    </source>
</evidence>
<evidence type="ECO:0000313" key="6">
    <source>
        <dbReference type="Proteomes" id="UP001251374"/>
    </source>
</evidence>
<keyword evidence="6" id="KW-1185">Reference proteome</keyword>
<reference evidence="5 6" key="1">
    <citation type="submission" date="2023-04" db="EMBL/GenBank/DDBJ databases">
        <title>A long-awaited taxogenomic arrangement of the family Halomonadaceae.</title>
        <authorList>
            <person name="De La Haba R."/>
            <person name="Chuvochina M."/>
            <person name="Wittouck S."/>
            <person name="Arahal D.R."/>
            <person name="Sanchez-Porro C."/>
            <person name="Hugenholtz P."/>
            <person name="Ventosa A."/>
        </authorList>
    </citation>
    <scope>NUCLEOTIDE SEQUENCE [LARGE SCALE GENOMIC DNA]</scope>
    <source>
        <strain evidence="5 6">DSM 26770</strain>
    </source>
</reference>
<dbReference type="InterPro" id="IPR004682">
    <property type="entry name" value="TRAP_DctP"/>
</dbReference>
<comment type="caution">
    <text evidence="5">The sequence shown here is derived from an EMBL/GenBank/DDBJ whole genome shotgun (WGS) entry which is preliminary data.</text>
</comment>
<dbReference type="PIRSF" id="PIRSF006470">
    <property type="entry name" value="DctB"/>
    <property type="match status" value="1"/>
</dbReference>
<protein>
    <submittedName>
        <fullName evidence="5">TRAP transporter substrate-binding protein</fullName>
    </submittedName>
</protein>
<organism evidence="5 6">
    <name type="scientific">Franzmannia qiaohouensis</name>
    <dbReference type="NCBI Taxonomy" id="1329370"/>
    <lineage>
        <taxon>Bacteria</taxon>
        <taxon>Pseudomonadati</taxon>
        <taxon>Pseudomonadota</taxon>
        <taxon>Gammaproteobacteria</taxon>
        <taxon>Oceanospirillales</taxon>
        <taxon>Halomonadaceae</taxon>
        <taxon>Franzmannia</taxon>
    </lineage>
</organism>
<dbReference type="PANTHER" id="PTHR33376">
    <property type="match status" value="1"/>
</dbReference>
<dbReference type="PANTHER" id="PTHR33376:SF7">
    <property type="entry name" value="C4-DICARBOXYLATE-BINDING PROTEIN DCTB"/>
    <property type="match status" value="1"/>
</dbReference>
<evidence type="ECO:0000313" key="5">
    <source>
        <dbReference type="EMBL" id="MDR5907835.1"/>
    </source>
</evidence>
<feature type="chain" id="PRO_5045174747" evidence="4">
    <location>
        <begin position="26"/>
        <end position="331"/>
    </location>
</feature>
<keyword evidence="3 4" id="KW-0732">Signal</keyword>
<feature type="signal peptide" evidence="4">
    <location>
        <begin position="1"/>
        <end position="25"/>
    </location>
</feature>
<evidence type="ECO:0000256" key="2">
    <source>
        <dbReference type="ARBA" id="ARBA00022448"/>
    </source>
</evidence>
<dbReference type="Pfam" id="PF03480">
    <property type="entry name" value="DctP"/>
    <property type="match status" value="1"/>
</dbReference>
<dbReference type="NCBIfam" id="NF037995">
    <property type="entry name" value="TRAP_S1"/>
    <property type="match status" value="1"/>
</dbReference>
<dbReference type="Gene3D" id="3.40.190.170">
    <property type="entry name" value="Bacterial extracellular solute-binding protein, family 7"/>
    <property type="match status" value="1"/>
</dbReference>
<dbReference type="Proteomes" id="UP001251374">
    <property type="component" value="Unassembled WGS sequence"/>
</dbReference>
<name>A0ABU1HK27_9GAMM</name>
<accession>A0ABU1HK27</accession>
<comment type="similarity">
    <text evidence="1">Belongs to the bacterial solute-binding protein 7 family.</text>
</comment>
<keyword evidence="2" id="KW-0813">Transport</keyword>
<dbReference type="InterPro" id="IPR018389">
    <property type="entry name" value="DctP_fam"/>
</dbReference>
<evidence type="ECO:0000256" key="3">
    <source>
        <dbReference type="ARBA" id="ARBA00022729"/>
    </source>
</evidence>
<dbReference type="InterPro" id="IPR038404">
    <property type="entry name" value="TRAP_DctP_sf"/>
</dbReference>
<dbReference type="RefSeq" id="WP_309725510.1">
    <property type="nucleotide sequence ID" value="NZ_JARWAM010000033.1"/>
</dbReference>
<dbReference type="EMBL" id="JARWAM010000033">
    <property type="protein sequence ID" value="MDR5907835.1"/>
    <property type="molecule type" value="Genomic_DNA"/>
</dbReference>
<sequence>MTSCKHYLNGTAVAIIAATATLATAAEARTITVGTVLNARDISTQSMEHWGELLTEKTDGRISVNIIPGGTLGGDREHLQQLSSGEIDINLSAPVMLQHVAPEYQCLEAEYIYESEDHGFAVWRGDIGEEISQKIREEYGIELIGIGRRGARHVTANKAIEKPEDLEGLRFRVTNNLRAEVFGAFGAQPAPLPLSELYGALRQGVFDAQENPLATIHSFRFHEVQSHINLTEHVWTYNLVAVNSDFYENLGDDREVIQETLNDAMEWLYEAVENDNQRIREDIESSGSAVFIEPDVAAFREIARPILQSYADENCRPGLLEDVDNTLNGMN</sequence>
<proteinExistence type="inferred from homology"/>
<dbReference type="CDD" id="cd13603">
    <property type="entry name" value="PBP2_TRAP_Siap_TeaA_like"/>
    <property type="match status" value="1"/>
</dbReference>
<dbReference type="NCBIfam" id="TIGR00787">
    <property type="entry name" value="dctP"/>
    <property type="match status" value="1"/>
</dbReference>
<gene>
    <name evidence="5" type="ORF">QC821_21400</name>
</gene>
<evidence type="ECO:0000256" key="4">
    <source>
        <dbReference type="SAM" id="SignalP"/>
    </source>
</evidence>